<accession>S0EU77</accession>
<dbReference type="EMBL" id="HF951689">
    <property type="protein sequence ID" value="CCW33846.1"/>
    <property type="molecule type" value="Genomic_DNA"/>
</dbReference>
<dbReference type="HOGENOM" id="CLU_081757_0_0_0"/>
<evidence type="ECO:0000313" key="2">
    <source>
        <dbReference type="Proteomes" id="UP000014227"/>
    </source>
</evidence>
<dbReference type="Proteomes" id="UP000014227">
    <property type="component" value="Chromosome I"/>
</dbReference>
<dbReference type="eggNOG" id="COG3361">
    <property type="taxonomic scope" value="Bacteria"/>
</dbReference>
<dbReference type="Pfam" id="PF09844">
    <property type="entry name" value="DUF2071"/>
    <property type="match status" value="1"/>
</dbReference>
<name>S0EU77_CHTCT</name>
<dbReference type="InterPro" id="IPR023375">
    <property type="entry name" value="ADC_dom_sf"/>
</dbReference>
<dbReference type="RefSeq" id="WP_016481413.1">
    <property type="nucleotide sequence ID" value="NC_021487.1"/>
</dbReference>
<dbReference type="InterPro" id="IPR018644">
    <property type="entry name" value="DUF2071"/>
</dbReference>
<dbReference type="PANTHER" id="PTHR39186">
    <property type="entry name" value="DUF2071 FAMILY PROTEIN"/>
    <property type="match status" value="1"/>
</dbReference>
<organism evidence="1 2">
    <name type="scientific">Chthonomonas calidirosea (strain DSM 23976 / ICMP 18418 / T49)</name>
    <dbReference type="NCBI Taxonomy" id="1303518"/>
    <lineage>
        <taxon>Bacteria</taxon>
        <taxon>Bacillati</taxon>
        <taxon>Armatimonadota</taxon>
        <taxon>Chthonomonadia</taxon>
        <taxon>Chthonomonadales</taxon>
        <taxon>Chthonomonadaceae</taxon>
        <taxon>Chthonomonas</taxon>
    </lineage>
</organism>
<dbReference type="PATRIC" id="fig|1303518.3.peg.7"/>
<dbReference type="SUPFAM" id="SSF160104">
    <property type="entry name" value="Acetoacetate decarboxylase-like"/>
    <property type="match status" value="1"/>
</dbReference>
<dbReference type="Gene3D" id="2.40.400.10">
    <property type="entry name" value="Acetoacetate decarboxylase-like"/>
    <property type="match status" value="1"/>
</dbReference>
<dbReference type="PANTHER" id="PTHR39186:SF1">
    <property type="entry name" value="DUF2071 DOMAIN-CONTAINING PROTEIN"/>
    <property type="match status" value="1"/>
</dbReference>
<gene>
    <name evidence="1" type="ORF">CCALI_00006</name>
</gene>
<dbReference type="FunCoup" id="S0EU77">
    <property type="interactions" value="1"/>
</dbReference>
<dbReference type="KEGG" id="ccz:CCALI_00006"/>
<protein>
    <submittedName>
        <fullName evidence="1">Uncharacterized conserved protein</fullName>
    </submittedName>
</protein>
<dbReference type="InParanoid" id="S0EU77"/>
<sequence length="263" mass="30090">MSIGTTDNDLNRLAPTQRPNERVVMRQRWRHLLFLHWPLSEELLRPYIPPPLSLDTYQGCAYIGLIAFTMQGVRPSWALAIPGLSSFHETNVRTYVHLQGQDPGVWFFSLDASNPLAVLIARALWKLPYFWAVMKVQCTPSGEIEYVSRRIGRSHAFSKLRAHPLDTPSPAQPGTLEHFLLERYVLYTVQNRKVYRGRIHHTPYPMQTAKLVESQESLIASAGLSRPLEEPLVHYAAKVDVEIFPLQHIEVIPPRANFTRPPV</sequence>
<keyword evidence="2" id="KW-1185">Reference proteome</keyword>
<reference evidence="2" key="1">
    <citation type="submission" date="2013-03" db="EMBL/GenBank/DDBJ databases">
        <title>Genome sequence of Chthonomonas calidirosea, the first sequenced genome from the Armatimonadetes phylum (formally candidate division OP10).</title>
        <authorList>
            <person name="Lee K.C.Y."/>
            <person name="Morgan X.C."/>
            <person name="Dunfield P.F."/>
            <person name="Tamas I."/>
            <person name="Houghton K.M."/>
            <person name="Vyssotski M."/>
            <person name="Ryan J.L.J."/>
            <person name="Lagutin K."/>
            <person name="McDonald I.R."/>
            <person name="Stott M.B."/>
        </authorList>
    </citation>
    <scope>NUCLEOTIDE SEQUENCE [LARGE SCALE GENOMIC DNA]</scope>
    <source>
        <strain evidence="2">DSM 23976 / ICMP 18418 / T49</strain>
    </source>
</reference>
<dbReference type="STRING" id="454171.CP488_01149"/>
<dbReference type="AlphaFoldDB" id="S0EU77"/>
<proteinExistence type="predicted"/>
<evidence type="ECO:0000313" key="1">
    <source>
        <dbReference type="EMBL" id="CCW33846.1"/>
    </source>
</evidence>